<evidence type="ECO:0000256" key="3">
    <source>
        <dbReference type="ARBA" id="ARBA00023136"/>
    </source>
</evidence>
<reference evidence="7 8" key="1">
    <citation type="submission" date="2024-09" db="EMBL/GenBank/DDBJ databases">
        <title>Chromosome-scale assembly of Riccia sorocarpa.</title>
        <authorList>
            <person name="Paukszto L."/>
        </authorList>
    </citation>
    <scope>NUCLEOTIDE SEQUENCE [LARGE SCALE GENOMIC DNA]</scope>
    <source>
        <strain evidence="7">LP-2024</strain>
        <tissue evidence="7">Aerial parts of the thallus</tissue>
    </source>
</reference>
<keyword evidence="8" id="KW-1185">Reference proteome</keyword>
<comment type="subcellular location">
    <subcellularLocation>
        <location evidence="1">Lysosome membrane</location>
    </subcellularLocation>
</comment>
<dbReference type="Proteomes" id="UP001633002">
    <property type="component" value="Unassembled WGS sequence"/>
</dbReference>
<keyword evidence="4" id="KW-0458">Lysosome</keyword>
<comment type="similarity">
    <text evidence="2">Belongs to the BORCS8 family.</text>
</comment>
<gene>
    <name evidence="7" type="ORF">R1sor_002508</name>
</gene>
<feature type="region of interest" description="Disordered" evidence="6">
    <location>
        <begin position="115"/>
        <end position="140"/>
    </location>
</feature>
<keyword evidence="3" id="KW-0472">Membrane</keyword>
<dbReference type="EMBL" id="JBJQOH010000006">
    <property type="protein sequence ID" value="KAL3684486.1"/>
    <property type="molecule type" value="Genomic_DNA"/>
</dbReference>
<evidence type="ECO:0000256" key="6">
    <source>
        <dbReference type="SAM" id="MobiDB-lite"/>
    </source>
</evidence>
<evidence type="ECO:0000256" key="1">
    <source>
        <dbReference type="ARBA" id="ARBA00004656"/>
    </source>
</evidence>
<accession>A0ABD3H0N4</accession>
<feature type="coiled-coil region" evidence="5">
    <location>
        <begin position="48"/>
        <end position="75"/>
    </location>
</feature>
<sequence>MQHNIVQTESSLREVHDTITEMMKQLANEPSVGLYFVQQHVQRAVPAVVQLKAQIVDATQEAEFVTQDVKDARNAVRAIKECGPPVIERMIKTLDSTLPRLPSFRQFRREELAVGSTAGTSSLTEPADIPASISRSPSGREPLVTDSAYVGYVRNIFDSAVQKASYRASAVASVAKWTSSGRVEVATSVVGGDGNLEAVATGSGGEGKSVASNSAPGEFVRGLFRADILQPAESWGNWLPTLPSQALRTGLSKISGSKVREETQTNGTPPKEDDSTKDLLQVEGDSYAAFTAERAVVLEQWLDDGEPLEVKGP</sequence>
<organism evidence="7 8">
    <name type="scientific">Riccia sorocarpa</name>
    <dbReference type="NCBI Taxonomy" id="122646"/>
    <lineage>
        <taxon>Eukaryota</taxon>
        <taxon>Viridiplantae</taxon>
        <taxon>Streptophyta</taxon>
        <taxon>Embryophyta</taxon>
        <taxon>Marchantiophyta</taxon>
        <taxon>Marchantiopsida</taxon>
        <taxon>Marchantiidae</taxon>
        <taxon>Marchantiales</taxon>
        <taxon>Ricciaceae</taxon>
        <taxon>Riccia</taxon>
    </lineage>
</organism>
<name>A0ABD3H0N4_9MARC</name>
<evidence type="ECO:0000313" key="7">
    <source>
        <dbReference type="EMBL" id="KAL3684486.1"/>
    </source>
</evidence>
<proteinExistence type="inferred from homology"/>
<dbReference type="InterPro" id="IPR019320">
    <property type="entry name" value="BORCS8"/>
</dbReference>
<dbReference type="PANTHER" id="PTHR21146">
    <property type="entry name" value="MEF2B PROTEIN"/>
    <property type="match status" value="1"/>
</dbReference>
<keyword evidence="5" id="KW-0175">Coiled coil</keyword>
<comment type="caution">
    <text evidence="7">The sequence shown here is derived from an EMBL/GenBank/DDBJ whole genome shotgun (WGS) entry which is preliminary data.</text>
</comment>
<evidence type="ECO:0000313" key="8">
    <source>
        <dbReference type="Proteomes" id="UP001633002"/>
    </source>
</evidence>
<evidence type="ECO:0000256" key="5">
    <source>
        <dbReference type="SAM" id="Coils"/>
    </source>
</evidence>
<dbReference type="AlphaFoldDB" id="A0ABD3H0N4"/>
<evidence type="ECO:0000256" key="2">
    <source>
        <dbReference type="ARBA" id="ARBA00010463"/>
    </source>
</evidence>
<protein>
    <submittedName>
        <fullName evidence="7">Uncharacterized protein</fullName>
    </submittedName>
</protein>
<evidence type="ECO:0000256" key="4">
    <source>
        <dbReference type="ARBA" id="ARBA00023228"/>
    </source>
</evidence>
<feature type="region of interest" description="Disordered" evidence="6">
    <location>
        <begin position="253"/>
        <end position="280"/>
    </location>
</feature>
<dbReference type="Pfam" id="PF10167">
    <property type="entry name" value="BORCS8"/>
    <property type="match status" value="1"/>
</dbReference>
<dbReference type="GO" id="GO:0005765">
    <property type="term" value="C:lysosomal membrane"/>
    <property type="evidence" value="ECO:0007669"/>
    <property type="project" value="UniProtKB-SubCell"/>
</dbReference>
<dbReference type="PANTHER" id="PTHR21146:SF0">
    <property type="entry name" value="BLOC-1-RELATED COMPLEX SUBUNIT 8"/>
    <property type="match status" value="1"/>
</dbReference>